<dbReference type="Proteomes" id="UP001497512">
    <property type="component" value="Chromosome 11"/>
</dbReference>
<sequence length="416" mass="48117">MNHKIWSNLPKFLVDCIYAKLPYEEFFRLRCVCKHWNSLVENEPQFLEANPAIAFSVPWFLVVTRQFTSFLLYDTKSKACKWRKLPGFFQKNWVVVGGSAGGLVYALMYELDDEAPRIGVFNVRTKVWRQLPPLLETGFKFIHLHGMLVDAADEEEEQTASTYKLIIASNQQESLRSETSSSTQVYDSSTNCWRLLAAQMPRGFYHPLFANAVWCSGNVYVYTEAREDPDPDSEGGDDDLLALDLSTETWRQVAGELPFKLSISHNSLLSWQDHIFVGAKNIKNNGRIEFALWKLEESEQQPWKQVDEMPSDLFNWLADEQDYPNYSSGSLSVQLTSFQCRNFVLICGFLEQEHLPFKFVLYDLKQRNWQRLHVPLLLDSLRFRRMETDSSEYGSADSGSYSYSDSSDSEFNFQIC</sequence>
<dbReference type="InterPro" id="IPR006527">
    <property type="entry name" value="F-box-assoc_dom_typ1"/>
</dbReference>
<dbReference type="SUPFAM" id="SSF117281">
    <property type="entry name" value="Kelch motif"/>
    <property type="match status" value="1"/>
</dbReference>
<dbReference type="Pfam" id="PF00646">
    <property type="entry name" value="F-box"/>
    <property type="match status" value="1"/>
</dbReference>
<dbReference type="EMBL" id="OZ019903">
    <property type="protein sequence ID" value="CAK9196509.1"/>
    <property type="molecule type" value="Genomic_DNA"/>
</dbReference>
<dbReference type="InterPro" id="IPR036047">
    <property type="entry name" value="F-box-like_dom_sf"/>
</dbReference>
<dbReference type="InterPro" id="IPR001810">
    <property type="entry name" value="F-box_dom"/>
</dbReference>
<accession>A0ABP0THW3</accession>
<dbReference type="InterPro" id="IPR050796">
    <property type="entry name" value="SCF_F-box_component"/>
</dbReference>
<keyword evidence="3" id="KW-1185">Reference proteome</keyword>
<dbReference type="SMART" id="SM00256">
    <property type="entry name" value="FBOX"/>
    <property type="match status" value="1"/>
</dbReference>
<dbReference type="Gene3D" id="1.20.1280.50">
    <property type="match status" value="1"/>
</dbReference>
<dbReference type="PROSITE" id="PS50181">
    <property type="entry name" value="FBOX"/>
    <property type="match status" value="1"/>
</dbReference>
<evidence type="ECO:0000313" key="3">
    <source>
        <dbReference type="Proteomes" id="UP001497512"/>
    </source>
</evidence>
<dbReference type="Gene3D" id="2.120.10.80">
    <property type="entry name" value="Kelch-type beta propeller"/>
    <property type="match status" value="1"/>
</dbReference>
<proteinExistence type="predicted"/>
<dbReference type="SUPFAM" id="SSF81383">
    <property type="entry name" value="F-box domain"/>
    <property type="match status" value="1"/>
</dbReference>
<reference evidence="2" key="1">
    <citation type="submission" date="2024-02" db="EMBL/GenBank/DDBJ databases">
        <authorList>
            <consortium name="ELIXIR-Norway"/>
            <consortium name="Elixir Norway"/>
        </authorList>
    </citation>
    <scope>NUCLEOTIDE SEQUENCE</scope>
</reference>
<gene>
    <name evidence="2" type="ORF">CSSPTR1EN2_LOCUS3509</name>
</gene>
<evidence type="ECO:0000259" key="1">
    <source>
        <dbReference type="PROSITE" id="PS50181"/>
    </source>
</evidence>
<feature type="domain" description="F-box" evidence="1">
    <location>
        <begin position="3"/>
        <end position="49"/>
    </location>
</feature>
<dbReference type="InterPro" id="IPR015915">
    <property type="entry name" value="Kelch-typ_b-propeller"/>
</dbReference>
<organism evidence="2 3">
    <name type="scientific">Sphagnum troendelagicum</name>
    <dbReference type="NCBI Taxonomy" id="128251"/>
    <lineage>
        <taxon>Eukaryota</taxon>
        <taxon>Viridiplantae</taxon>
        <taxon>Streptophyta</taxon>
        <taxon>Embryophyta</taxon>
        <taxon>Bryophyta</taxon>
        <taxon>Sphagnophytina</taxon>
        <taxon>Sphagnopsida</taxon>
        <taxon>Sphagnales</taxon>
        <taxon>Sphagnaceae</taxon>
        <taxon>Sphagnum</taxon>
    </lineage>
</organism>
<name>A0ABP0THW3_9BRYO</name>
<dbReference type="PANTHER" id="PTHR31672">
    <property type="entry name" value="BNACNNG10540D PROTEIN"/>
    <property type="match status" value="1"/>
</dbReference>
<dbReference type="Pfam" id="PF07734">
    <property type="entry name" value="FBA_1"/>
    <property type="match status" value="1"/>
</dbReference>
<evidence type="ECO:0000313" key="2">
    <source>
        <dbReference type="EMBL" id="CAK9196509.1"/>
    </source>
</evidence>
<protein>
    <recommendedName>
        <fullName evidence="1">F-box domain-containing protein</fullName>
    </recommendedName>
</protein>